<evidence type="ECO:0008006" key="3">
    <source>
        <dbReference type="Google" id="ProtNLM"/>
    </source>
</evidence>
<dbReference type="AlphaFoldDB" id="A0A8G2EZE8"/>
<name>A0A8G2EZE8_9PROT</name>
<dbReference type="InterPro" id="IPR052159">
    <property type="entry name" value="Competence_DNA_uptake"/>
</dbReference>
<dbReference type="PANTHER" id="PTHR30619">
    <property type="entry name" value="DNA INTERNALIZATION/COMPETENCE PROTEIN COMEC/REC2"/>
    <property type="match status" value="1"/>
</dbReference>
<dbReference type="SUPFAM" id="SSF56281">
    <property type="entry name" value="Metallo-hydrolase/oxidoreductase"/>
    <property type="match status" value="1"/>
</dbReference>
<keyword evidence="2" id="KW-1185">Reference proteome</keyword>
<dbReference type="Gene3D" id="3.60.15.10">
    <property type="entry name" value="Ribonuclease Z/Hydroxyacylglutathione hydrolase-like"/>
    <property type="match status" value="1"/>
</dbReference>
<evidence type="ECO:0000313" key="1">
    <source>
        <dbReference type="EMBL" id="SDG21878.1"/>
    </source>
</evidence>
<dbReference type="PANTHER" id="PTHR30619:SF1">
    <property type="entry name" value="RECOMBINATION PROTEIN 2"/>
    <property type="match status" value="1"/>
</dbReference>
<gene>
    <name evidence="1" type="ORF">SAMN05660686_03718</name>
</gene>
<organism evidence="1 2">
    <name type="scientific">Thalassobaculum litoreum DSM 18839</name>
    <dbReference type="NCBI Taxonomy" id="1123362"/>
    <lineage>
        <taxon>Bacteria</taxon>
        <taxon>Pseudomonadati</taxon>
        <taxon>Pseudomonadota</taxon>
        <taxon>Alphaproteobacteria</taxon>
        <taxon>Rhodospirillales</taxon>
        <taxon>Thalassobaculaceae</taxon>
        <taxon>Thalassobaculum</taxon>
    </lineage>
</organism>
<dbReference type="InterPro" id="IPR036866">
    <property type="entry name" value="RibonucZ/Hydroxyglut_hydro"/>
</dbReference>
<accession>A0A8G2EZE8</accession>
<reference evidence="1 2" key="1">
    <citation type="submission" date="2016-10" db="EMBL/GenBank/DDBJ databases">
        <authorList>
            <person name="Varghese N."/>
            <person name="Submissions S."/>
        </authorList>
    </citation>
    <scope>NUCLEOTIDE SEQUENCE [LARGE SCALE GENOMIC DNA]</scope>
    <source>
        <strain evidence="1 2">DSM 18839</strain>
    </source>
</reference>
<protein>
    <recommendedName>
        <fullName evidence="3">Metal-dependent hydrolase, beta-lactamase superfamily II</fullName>
    </recommendedName>
</protein>
<sequence length="366" mass="40696">MQIEIEFLPVGSGAKSGDAIVLRYWDATVDRWRVMVVDGGYEVSGHDICEHIRRWYNTDFIDFVVGTHPDGDHLSGLKVVLSEMRVGELWLHVPEYHTPEIIHLFKSRRWLPENLQLALRQAFPNVTQLIELAVAQGTKLNAPFQGRQIGLFTVMSPTRSMYDGLLPQFRATPTPDRELLATLGHWLKGIGKRVATATEMLVPEDWHTETLKDGGTTSAENESSVVLYGRVGTRGGVLLTADAGLKALEAVARYSNENGLAVGDDLWLFQIPHHGSRNNVSPQALNYFIGPPVSEGTEREIKCIVSSAPDDLKHPRQVVVNALLRRGVAPTTTKEGALRYRNNMPARDGWGAVSPLTFKRNVEAYD</sequence>
<dbReference type="OrthoDB" id="418728at2"/>
<comment type="caution">
    <text evidence="1">The sequence shown here is derived from an EMBL/GenBank/DDBJ whole genome shotgun (WGS) entry which is preliminary data.</text>
</comment>
<dbReference type="Proteomes" id="UP000198615">
    <property type="component" value="Unassembled WGS sequence"/>
</dbReference>
<evidence type="ECO:0000313" key="2">
    <source>
        <dbReference type="Proteomes" id="UP000198615"/>
    </source>
</evidence>
<proteinExistence type="predicted"/>
<dbReference type="RefSeq" id="WP_139189390.1">
    <property type="nucleotide sequence ID" value="NZ_FNBW01000012.1"/>
</dbReference>
<dbReference type="EMBL" id="FNBW01000012">
    <property type="protein sequence ID" value="SDG21878.1"/>
    <property type="molecule type" value="Genomic_DNA"/>
</dbReference>